<dbReference type="PATRIC" id="fig|869719.3.peg.522"/>
<evidence type="ECO:0000313" key="2">
    <source>
        <dbReference type="Proteomes" id="UP000074310"/>
    </source>
</evidence>
<protein>
    <submittedName>
        <fullName evidence="1">3-dehydroquinate synthase</fullName>
    </submittedName>
</protein>
<comment type="caution">
    <text evidence="1">The sequence shown here is derived from an EMBL/GenBank/DDBJ whole genome shotgun (WGS) entry which is preliminary data.</text>
</comment>
<dbReference type="Gene3D" id="1.20.1090.10">
    <property type="entry name" value="Dehydroquinate synthase-like - alpha domain"/>
    <property type="match status" value="1"/>
</dbReference>
<name>A0A147HTW6_9SPHN</name>
<sequence>RLAGLPTRLQAVPGGCGDVEALLDAMTQDKKVRDGALTFILARGIGQSFIAPGVDRAEVAAFLRDELAADRAV</sequence>
<dbReference type="Proteomes" id="UP000074310">
    <property type="component" value="Unassembled WGS sequence"/>
</dbReference>
<keyword evidence="2" id="KW-1185">Reference proteome</keyword>
<evidence type="ECO:0000313" key="1">
    <source>
        <dbReference type="EMBL" id="KTT68308.1"/>
    </source>
</evidence>
<accession>A0A147HTW6</accession>
<organism evidence="1 2">
    <name type="scientific">Sphingomonas endophytica</name>
    <dbReference type="NCBI Taxonomy" id="869719"/>
    <lineage>
        <taxon>Bacteria</taxon>
        <taxon>Pseudomonadati</taxon>
        <taxon>Pseudomonadota</taxon>
        <taxon>Alphaproteobacteria</taxon>
        <taxon>Sphingomonadales</taxon>
        <taxon>Sphingomonadaceae</taxon>
        <taxon>Sphingomonas</taxon>
    </lineage>
</organism>
<reference evidence="1 2" key="1">
    <citation type="journal article" date="2016" name="Front. Microbiol.">
        <title>Genomic Resource of Rice Seed Associated Bacteria.</title>
        <authorList>
            <person name="Midha S."/>
            <person name="Bansal K."/>
            <person name="Sharma S."/>
            <person name="Kumar N."/>
            <person name="Patil P.P."/>
            <person name="Chaudhry V."/>
            <person name="Patil P.B."/>
        </authorList>
    </citation>
    <scope>NUCLEOTIDE SEQUENCE [LARGE SCALE GENOMIC DNA]</scope>
    <source>
        <strain evidence="1 2">NS334</strain>
    </source>
</reference>
<dbReference type="SUPFAM" id="SSF56796">
    <property type="entry name" value="Dehydroquinate synthase-like"/>
    <property type="match status" value="1"/>
</dbReference>
<gene>
    <name evidence="1" type="ORF">NS334_16265</name>
</gene>
<feature type="non-terminal residue" evidence="1">
    <location>
        <position position="1"/>
    </location>
</feature>
<proteinExistence type="predicted"/>
<dbReference type="AlphaFoldDB" id="A0A147HTW6"/>
<dbReference type="EMBL" id="LDTB01000116">
    <property type="protein sequence ID" value="KTT68308.1"/>
    <property type="molecule type" value="Genomic_DNA"/>
</dbReference>